<sequence length="740" mass="78215">MPGLNPQGLSGYGGPNNTNTDLGRSGYKASAATARSSPQMAPRSSPGGLSPSLFNANAYATTSRTYSPSALHGSPFRPPTATAGSPGMSAGALPYHRMSPRPGPGGLTPTALDPTSSIHDIPYLPPPPEACARGPDGQIEARPYVMAVTQADTTRQSCDLDGNLLDRICSYCAPEDLLPLLRVNRNWHAAAARHVYRAAVFSGSSGKRLMCFLNTLEASEQGLATLTGYHTFVRELDVYQIVCGASRGDHRPVWQAVQRVLALVQGSLESLAFSVVDDAFLTMEPREFLSDAIRFPQLAHFYISRGCTKISERLVLDLLRRCEPQTLRTLHIPQVLPTFTANAWFLVEEKGAQSLESLVLTPARVLPRNGTVGLPGQHNTGSLGLGELGAATANQKYPPGIWNPVLMFRGLSNIARQTTHLRRLDLSGHPGGIDSDLLTIFLQCNPMLQDLDLPCGCTDLHLLAIMDAKLPRLRRLGTACRCVNGILSGSGVPVTTGNGANAPVYGASHPIPTHLQLQHAQQMQQQQRSATSTAAITASPISATQGLSLSAAAITAAASTAHEITSPNGVVIKDPDTEGSEYGWASPPLASRSLVAGSPATAAGAHGSGTLSSRGSQSARTAFGAVMGSGGVLVPKGPPPPTDTRVCSRFSDSVVRLLVDTCMAVAPSKAPRTAGGRLIVWKVLYLPKWMTCVGTGKIVPTIRWLEGLPESRLFLSDMDAYLYKGIKIASPGGRAVQGLS</sequence>
<evidence type="ECO:0000313" key="2">
    <source>
        <dbReference type="EMBL" id="RKO97587.1"/>
    </source>
</evidence>
<feature type="region of interest" description="Disordered" evidence="1">
    <location>
        <begin position="1"/>
        <end position="49"/>
    </location>
</feature>
<accession>A0A4V1ITM6</accession>
<name>A0A4V1ITM6_9FUNG</name>
<dbReference type="EMBL" id="ML009221">
    <property type="protein sequence ID" value="RKO97587.1"/>
    <property type="molecule type" value="Genomic_DNA"/>
</dbReference>
<reference evidence="3" key="1">
    <citation type="journal article" date="2018" name="Nat. Microbiol.">
        <title>Leveraging single-cell genomics to expand the fungal tree of life.</title>
        <authorList>
            <person name="Ahrendt S.R."/>
            <person name="Quandt C.A."/>
            <person name="Ciobanu D."/>
            <person name="Clum A."/>
            <person name="Salamov A."/>
            <person name="Andreopoulos B."/>
            <person name="Cheng J.F."/>
            <person name="Woyke T."/>
            <person name="Pelin A."/>
            <person name="Henrissat B."/>
            <person name="Reynolds N.K."/>
            <person name="Benny G.L."/>
            <person name="Smith M.E."/>
            <person name="James T.Y."/>
            <person name="Grigoriev I.V."/>
        </authorList>
    </citation>
    <scope>NUCLEOTIDE SEQUENCE [LARGE SCALE GENOMIC DNA]</scope>
    <source>
        <strain evidence="3">ATCC 52028</strain>
    </source>
</reference>
<dbReference type="Proteomes" id="UP000268535">
    <property type="component" value="Unassembled WGS sequence"/>
</dbReference>
<evidence type="ECO:0000256" key="1">
    <source>
        <dbReference type="SAM" id="MobiDB-lite"/>
    </source>
</evidence>
<protein>
    <recommendedName>
        <fullName evidence="4">F-box domain-containing protein</fullName>
    </recommendedName>
</protein>
<gene>
    <name evidence="2" type="ORF">CAUPRSCDRAFT_10750</name>
</gene>
<evidence type="ECO:0008006" key="4">
    <source>
        <dbReference type="Google" id="ProtNLM"/>
    </source>
</evidence>
<dbReference type="Gene3D" id="3.80.10.10">
    <property type="entry name" value="Ribonuclease Inhibitor"/>
    <property type="match status" value="1"/>
</dbReference>
<dbReference type="AlphaFoldDB" id="A0A4V1ITM6"/>
<dbReference type="InterPro" id="IPR032675">
    <property type="entry name" value="LRR_dom_sf"/>
</dbReference>
<dbReference type="CDD" id="cd09917">
    <property type="entry name" value="F-box_SF"/>
    <property type="match status" value="1"/>
</dbReference>
<evidence type="ECO:0000313" key="3">
    <source>
        <dbReference type="Proteomes" id="UP000268535"/>
    </source>
</evidence>
<proteinExistence type="predicted"/>
<feature type="region of interest" description="Disordered" evidence="1">
    <location>
        <begin position="65"/>
        <end position="123"/>
    </location>
</feature>
<organism evidence="2 3">
    <name type="scientific">Caulochytrium protostelioides</name>
    <dbReference type="NCBI Taxonomy" id="1555241"/>
    <lineage>
        <taxon>Eukaryota</taxon>
        <taxon>Fungi</taxon>
        <taxon>Fungi incertae sedis</taxon>
        <taxon>Chytridiomycota</taxon>
        <taxon>Chytridiomycota incertae sedis</taxon>
        <taxon>Chytridiomycetes</taxon>
        <taxon>Caulochytriales</taxon>
        <taxon>Caulochytriaceae</taxon>
        <taxon>Caulochytrium</taxon>
    </lineage>
</organism>